<keyword evidence="2" id="KW-0489">Methyltransferase</keyword>
<dbReference type="OrthoDB" id="8300214at2759"/>
<dbReference type="SUPFAM" id="SSF53335">
    <property type="entry name" value="S-adenosyl-L-methionine-dependent methyltransferases"/>
    <property type="match status" value="1"/>
</dbReference>
<organism evidence="6 7">
    <name type="scientific">Daedalea quercina L-15889</name>
    <dbReference type="NCBI Taxonomy" id="1314783"/>
    <lineage>
        <taxon>Eukaryota</taxon>
        <taxon>Fungi</taxon>
        <taxon>Dikarya</taxon>
        <taxon>Basidiomycota</taxon>
        <taxon>Agaricomycotina</taxon>
        <taxon>Agaricomycetes</taxon>
        <taxon>Polyporales</taxon>
        <taxon>Fomitopsis</taxon>
    </lineage>
</organism>
<evidence type="ECO:0000256" key="2">
    <source>
        <dbReference type="ARBA" id="ARBA00022603"/>
    </source>
</evidence>
<protein>
    <submittedName>
        <fullName evidence="6">CFS1-like protein</fullName>
    </submittedName>
</protein>
<proteinExistence type="inferred from homology"/>
<keyword evidence="4" id="KW-0949">S-adenosyl-L-methionine</keyword>
<evidence type="ECO:0000256" key="4">
    <source>
        <dbReference type="ARBA" id="ARBA00022691"/>
    </source>
</evidence>
<comment type="similarity">
    <text evidence="1">Belongs to the CFA/CMAS family.</text>
</comment>
<dbReference type="PANTHER" id="PTHR43667:SF2">
    <property type="entry name" value="FATTY ACID C-METHYL TRANSFERASE"/>
    <property type="match status" value="1"/>
</dbReference>
<dbReference type="GO" id="GO:0032259">
    <property type="term" value="P:methylation"/>
    <property type="evidence" value="ECO:0007669"/>
    <property type="project" value="UniProtKB-KW"/>
</dbReference>
<evidence type="ECO:0000256" key="1">
    <source>
        <dbReference type="ARBA" id="ARBA00010815"/>
    </source>
</evidence>
<reference evidence="6 7" key="1">
    <citation type="journal article" date="2016" name="Mol. Biol. Evol.">
        <title>Comparative Genomics of Early-Diverging Mushroom-Forming Fungi Provides Insights into the Origins of Lignocellulose Decay Capabilities.</title>
        <authorList>
            <person name="Nagy L.G."/>
            <person name="Riley R."/>
            <person name="Tritt A."/>
            <person name="Adam C."/>
            <person name="Daum C."/>
            <person name="Floudas D."/>
            <person name="Sun H."/>
            <person name="Yadav J.S."/>
            <person name="Pangilinan J."/>
            <person name="Larsson K.H."/>
            <person name="Matsuura K."/>
            <person name="Barry K."/>
            <person name="Labutti K."/>
            <person name="Kuo R."/>
            <person name="Ohm R.A."/>
            <person name="Bhattacharya S.S."/>
            <person name="Shirouzu T."/>
            <person name="Yoshinaga Y."/>
            <person name="Martin F.M."/>
            <person name="Grigoriev I.V."/>
            <person name="Hibbett D.S."/>
        </authorList>
    </citation>
    <scope>NUCLEOTIDE SEQUENCE [LARGE SCALE GENOMIC DNA]</scope>
    <source>
        <strain evidence="6 7">L-15889</strain>
    </source>
</reference>
<dbReference type="EMBL" id="KV429101">
    <property type="protein sequence ID" value="KZT65668.1"/>
    <property type="molecule type" value="Genomic_DNA"/>
</dbReference>
<dbReference type="InterPro" id="IPR050723">
    <property type="entry name" value="CFA/CMAS"/>
</dbReference>
<dbReference type="AlphaFoldDB" id="A0A165MGV7"/>
<keyword evidence="3" id="KW-0808">Transferase</keyword>
<dbReference type="InterPro" id="IPR029063">
    <property type="entry name" value="SAM-dependent_MTases_sf"/>
</dbReference>
<accession>A0A165MGV7</accession>
<evidence type="ECO:0000313" key="6">
    <source>
        <dbReference type="EMBL" id="KZT65668.1"/>
    </source>
</evidence>
<dbReference type="InterPro" id="IPR003333">
    <property type="entry name" value="CMAS"/>
</dbReference>
<evidence type="ECO:0000256" key="5">
    <source>
        <dbReference type="ARBA" id="ARBA00023098"/>
    </source>
</evidence>
<dbReference type="GO" id="GO:0008610">
    <property type="term" value="P:lipid biosynthetic process"/>
    <property type="evidence" value="ECO:0007669"/>
    <property type="project" value="InterPro"/>
</dbReference>
<dbReference type="Proteomes" id="UP000076727">
    <property type="component" value="Unassembled WGS sequence"/>
</dbReference>
<keyword evidence="7" id="KW-1185">Reference proteome</keyword>
<dbReference type="GO" id="GO:0008168">
    <property type="term" value="F:methyltransferase activity"/>
    <property type="evidence" value="ECO:0007669"/>
    <property type="project" value="UniProtKB-KW"/>
</dbReference>
<keyword evidence="5" id="KW-0443">Lipid metabolism</keyword>
<name>A0A165MGV7_9APHY</name>
<evidence type="ECO:0000256" key="3">
    <source>
        <dbReference type="ARBA" id="ARBA00022679"/>
    </source>
</evidence>
<dbReference type="CDD" id="cd02440">
    <property type="entry name" value="AdoMet_MTases"/>
    <property type="match status" value="1"/>
</dbReference>
<evidence type="ECO:0000313" key="7">
    <source>
        <dbReference type="Proteomes" id="UP000076727"/>
    </source>
</evidence>
<dbReference type="Pfam" id="PF02353">
    <property type="entry name" value="CMAS"/>
    <property type="match status" value="1"/>
</dbReference>
<dbReference type="STRING" id="1314783.A0A165MGV7"/>
<dbReference type="Gene3D" id="3.40.50.150">
    <property type="entry name" value="Vaccinia Virus protein VP39"/>
    <property type="match status" value="1"/>
</dbReference>
<sequence>MSLIAPDYCSVDVRVSQPKQNLPSPVLILSSPRQWLTSFGMFRTLYCQSSRTWILSILQNAVTVGCIEIEEDGKVAAFGQPGDEPGTVRITVVDDSFWTRVLLSGNLGFSEAFMMGEVKVDDLQAVIELFIDNLSGLSNISWLYNKTIAAASGLWNAFAGQTHSRARLNVVASYDLSNEMYKAFLSKEMMYSCALWSEEEGGVRGDLVSGPTPGDLEAAQRRKNEHVLRQLRLRPGHRLLEFGTGWGALAIEAARTYGCAVDTLTLSVEQKTLAEERIREAGLEDRVCVHLLDYRDLPPHFEHAFDAFVSLEMVEHVGPKYYNTFFRLIDFALKKRGATAVVSSSTFPEHRYSEYQAEDFMRRYIWPNSALPSASALVDAAYKATRGQLKLHTVENHSAHYPRTLRTWGRRFKSNVRQDAVAATHPALHDPVEFAVFARKWEYLFAYAGAGFVKGYISCHMLIFTREGDAPNS</sequence>
<dbReference type="PANTHER" id="PTHR43667">
    <property type="entry name" value="CYCLOPROPANE-FATTY-ACYL-PHOSPHOLIPID SYNTHASE"/>
    <property type="match status" value="1"/>
</dbReference>
<dbReference type="PIRSF" id="PIRSF003085">
    <property type="entry name" value="CMAS"/>
    <property type="match status" value="1"/>
</dbReference>
<gene>
    <name evidence="6" type="ORF">DAEQUDRAFT_752454</name>
</gene>